<evidence type="ECO:0000313" key="3">
    <source>
        <dbReference type="EMBL" id="KAJ4823735.1"/>
    </source>
</evidence>
<dbReference type="Gene3D" id="1.10.10.60">
    <property type="entry name" value="Homeodomain-like"/>
    <property type="match status" value="1"/>
</dbReference>
<feature type="region of interest" description="Disordered" evidence="1">
    <location>
        <begin position="124"/>
        <end position="164"/>
    </location>
</feature>
<dbReference type="EMBL" id="JAKUCV010007370">
    <property type="protein sequence ID" value="KAJ4823735.1"/>
    <property type="molecule type" value="Genomic_DNA"/>
</dbReference>
<evidence type="ECO:0000256" key="1">
    <source>
        <dbReference type="SAM" id="MobiDB-lite"/>
    </source>
</evidence>
<organism evidence="3 4">
    <name type="scientific">Turnera subulata</name>
    <dbReference type="NCBI Taxonomy" id="218843"/>
    <lineage>
        <taxon>Eukaryota</taxon>
        <taxon>Viridiplantae</taxon>
        <taxon>Streptophyta</taxon>
        <taxon>Embryophyta</taxon>
        <taxon>Tracheophyta</taxon>
        <taxon>Spermatophyta</taxon>
        <taxon>Magnoliopsida</taxon>
        <taxon>eudicotyledons</taxon>
        <taxon>Gunneridae</taxon>
        <taxon>Pentapetalae</taxon>
        <taxon>rosids</taxon>
        <taxon>fabids</taxon>
        <taxon>Malpighiales</taxon>
        <taxon>Passifloraceae</taxon>
        <taxon>Turnera</taxon>
    </lineage>
</organism>
<reference evidence="3" key="1">
    <citation type="submission" date="2022-02" db="EMBL/GenBank/DDBJ databases">
        <authorList>
            <person name="Henning P.M."/>
            <person name="McCubbin A.G."/>
            <person name="Shore J.S."/>
        </authorList>
    </citation>
    <scope>NUCLEOTIDE SEQUENCE</scope>
    <source>
        <strain evidence="3">F60SS</strain>
        <tissue evidence="3">Leaves</tissue>
    </source>
</reference>
<feature type="region of interest" description="Disordered" evidence="1">
    <location>
        <begin position="178"/>
        <end position="215"/>
    </location>
</feature>
<evidence type="ECO:0000259" key="2">
    <source>
        <dbReference type="PROSITE" id="PS51998"/>
    </source>
</evidence>
<dbReference type="AlphaFoldDB" id="A0A9Q0F2B2"/>
<dbReference type="OrthoDB" id="1747157at2759"/>
<reference evidence="3" key="2">
    <citation type="journal article" date="2023" name="Plants (Basel)">
        <title>Annotation of the Turnera subulata (Passifloraceae) Draft Genome Reveals the S-Locus Evolved after the Divergence of Turneroideae from Passifloroideae in a Stepwise Manner.</title>
        <authorList>
            <person name="Henning P.M."/>
            <person name="Roalson E.H."/>
            <person name="Mir W."/>
            <person name="McCubbin A.G."/>
            <person name="Shore J.S."/>
        </authorList>
    </citation>
    <scope>NUCLEOTIDE SEQUENCE</scope>
    <source>
        <strain evidence="3">F60SS</strain>
    </source>
</reference>
<dbReference type="Proteomes" id="UP001141552">
    <property type="component" value="Unassembled WGS sequence"/>
</dbReference>
<proteinExistence type="predicted"/>
<dbReference type="PROSITE" id="PS51998">
    <property type="entry name" value="DEK_C"/>
    <property type="match status" value="1"/>
</dbReference>
<dbReference type="Pfam" id="PF08766">
    <property type="entry name" value="DEK_C"/>
    <property type="match status" value="1"/>
</dbReference>
<comment type="caution">
    <text evidence="3">The sequence shown here is derived from an EMBL/GenBank/DDBJ whole genome shotgun (WGS) entry which is preliminary data.</text>
</comment>
<keyword evidence="4" id="KW-1185">Reference proteome</keyword>
<dbReference type="SUPFAM" id="SSF109715">
    <property type="entry name" value="DEK C-terminal domain"/>
    <property type="match status" value="1"/>
</dbReference>
<accession>A0A9Q0F2B2</accession>
<name>A0A9Q0F2B2_9ROSI</name>
<dbReference type="InterPro" id="IPR014876">
    <property type="entry name" value="DEK_C"/>
</dbReference>
<sequence length="308" mass="34876">MVSEWVIAARSRKVLRCSDINTTTINMLCEKMEEEFGLDFSGRKSFIKDQVILFLESDEVGSNENELMKMKKPNQSLENDIESTKVDDSRVVVCAVVVLGGGEDEEEEERRGKEELMAARGVCGAQGLTQPKEVRPTVPGQQAQNQAHHPGSSNHGPPLVVFNLGHGCSPRRDGWAAVSSARHDTSRRRREQGGCRRGSVARMAASLGSSGRLSRRRRNRTCCGFLLQRPQRGATRKERWMLRLLAVRRDERRGWKTWWRPSEQLQMAAAHRDGDPLKRTRRRRWCRVRRVAAVPSSDCSSRKMKAAV</sequence>
<feature type="compositionally biased region" description="Polar residues" evidence="1">
    <location>
        <begin position="139"/>
        <end position="155"/>
    </location>
</feature>
<feature type="domain" description="DEK-C" evidence="2">
    <location>
        <begin position="1"/>
        <end position="56"/>
    </location>
</feature>
<evidence type="ECO:0000313" key="4">
    <source>
        <dbReference type="Proteomes" id="UP001141552"/>
    </source>
</evidence>
<protein>
    <recommendedName>
        <fullName evidence="2">DEK-C domain-containing protein</fullName>
    </recommendedName>
</protein>
<gene>
    <name evidence="3" type="ORF">Tsubulata_042626</name>
</gene>